<dbReference type="Pfam" id="PF13378">
    <property type="entry name" value="MR_MLE_C"/>
    <property type="match status" value="1"/>
</dbReference>
<dbReference type="RefSeq" id="WP_169021542.1">
    <property type="nucleotide sequence ID" value="NZ_JABBMT010000047.1"/>
</dbReference>
<dbReference type="GO" id="GO:0016854">
    <property type="term" value="F:racemase and epimerase activity"/>
    <property type="evidence" value="ECO:0007669"/>
    <property type="project" value="UniProtKB-ARBA"/>
</dbReference>
<keyword evidence="3" id="KW-0413">Isomerase</keyword>
<dbReference type="SFLD" id="SFLDG00180">
    <property type="entry name" value="muconate_cycloisomerase"/>
    <property type="match status" value="1"/>
</dbReference>
<dbReference type="SUPFAM" id="SSF54826">
    <property type="entry name" value="Enolase N-terminal domain-like"/>
    <property type="match status" value="1"/>
</dbReference>
<dbReference type="InterPro" id="IPR029065">
    <property type="entry name" value="Enolase_C-like"/>
</dbReference>
<name>A0A7Y0DW19_9GAMM</name>
<sequence>MFTISKCILRETYIPFNVSFSHATFSRNHVKGIIVELHSSNGFSGYGEVLPRDYVSGETHESVCYHLLNNIFPKMRGLKIADYEELVAWINNYYYTNSELETNETCAKTAVEIALLDLFSKSVGKSLLSCLGGNDNSLKNIEYSAIFSSGSEATYRQYYDAFSPFQFRQFKFKVGLNIQQELQMVARLRSDFGNDIQVRIDANGGWSFEEAAEYLPQFADLGVVCCEQPLHHKERLFLPKLNKEFGEQILLCADESLCTIDDAIWLAENKAVSVFNLRVSKNGGILDTLKLADIASKYGISCQLGNQVGETSILARAGQIVAALRGGFLFHEGAFGCMLLQNDVCSHSVQFGHRGSYVVKDILSQPGLGINVSDTKLDIITKEIHQVG</sequence>
<dbReference type="PANTHER" id="PTHR48073">
    <property type="entry name" value="O-SUCCINYLBENZOATE SYNTHASE-RELATED"/>
    <property type="match status" value="1"/>
</dbReference>
<dbReference type="EMBL" id="JABBMT010000047">
    <property type="protein sequence ID" value="NMM42645.1"/>
    <property type="molecule type" value="Genomic_DNA"/>
</dbReference>
<dbReference type="InterPro" id="IPR013341">
    <property type="entry name" value="Mandelate_racemase_N_dom"/>
</dbReference>
<gene>
    <name evidence="5" type="ORF">HHO47_18000</name>
</gene>
<keyword evidence="2" id="KW-0479">Metal-binding</keyword>
<dbReference type="GO" id="GO:0006518">
    <property type="term" value="P:peptide metabolic process"/>
    <property type="evidence" value="ECO:0007669"/>
    <property type="project" value="UniProtKB-ARBA"/>
</dbReference>
<keyword evidence="6" id="KW-1185">Reference proteome</keyword>
<evidence type="ECO:0000313" key="6">
    <source>
        <dbReference type="Proteomes" id="UP000570493"/>
    </source>
</evidence>
<comment type="caution">
    <text evidence="5">The sequence shown here is derived from an EMBL/GenBank/DDBJ whole genome shotgun (WGS) entry which is preliminary data.</text>
</comment>
<dbReference type="AlphaFoldDB" id="A0A7Y0DW19"/>
<protein>
    <submittedName>
        <fullName evidence="5">O-succinylbenzoate-CoA synthase</fullName>
    </submittedName>
</protein>
<evidence type="ECO:0000256" key="3">
    <source>
        <dbReference type="ARBA" id="ARBA00023235"/>
    </source>
</evidence>
<evidence type="ECO:0000256" key="2">
    <source>
        <dbReference type="ARBA" id="ARBA00022723"/>
    </source>
</evidence>
<dbReference type="SMART" id="SM00922">
    <property type="entry name" value="MR_MLE"/>
    <property type="match status" value="1"/>
</dbReference>
<dbReference type="InterPro" id="IPR029017">
    <property type="entry name" value="Enolase-like_N"/>
</dbReference>
<evidence type="ECO:0000259" key="4">
    <source>
        <dbReference type="SMART" id="SM00922"/>
    </source>
</evidence>
<reference evidence="5" key="1">
    <citation type="submission" date="2020-04" db="EMBL/GenBank/DDBJ databases">
        <title>Genome Sequencing for Pseudoaltermonas arctica.</title>
        <authorList>
            <person name="Elkins N.S."/>
        </authorList>
    </citation>
    <scope>NUCLEOTIDE SEQUENCE [LARGE SCALE GENOMIC DNA]</scope>
    <source>
        <strain evidence="5">NEC-BIFX-2020_0012</strain>
    </source>
</reference>
<dbReference type="SFLD" id="SFLDS00001">
    <property type="entry name" value="Enolase"/>
    <property type="match status" value="1"/>
</dbReference>
<dbReference type="SUPFAM" id="SSF51604">
    <property type="entry name" value="Enolase C-terminal domain-like"/>
    <property type="match status" value="1"/>
</dbReference>
<dbReference type="InterPro" id="IPR013342">
    <property type="entry name" value="Mandelate_racemase_C"/>
</dbReference>
<dbReference type="Gene3D" id="3.30.390.10">
    <property type="entry name" value="Enolase-like, N-terminal domain"/>
    <property type="match status" value="1"/>
</dbReference>
<dbReference type="PANTHER" id="PTHR48073:SF2">
    <property type="entry name" value="O-SUCCINYLBENZOATE SYNTHASE"/>
    <property type="match status" value="1"/>
</dbReference>
<feature type="domain" description="Mandelate racemase/muconate lactonizing enzyme C-terminal" evidence="4">
    <location>
        <begin position="152"/>
        <end position="252"/>
    </location>
</feature>
<dbReference type="Proteomes" id="UP000570493">
    <property type="component" value="Unassembled WGS sequence"/>
</dbReference>
<accession>A0A7Y0DW19</accession>
<dbReference type="Gene3D" id="3.20.20.120">
    <property type="entry name" value="Enolase-like C-terminal domain"/>
    <property type="match status" value="1"/>
</dbReference>
<dbReference type="Pfam" id="PF02746">
    <property type="entry name" value="MR_MLE_N"/>
    <property type="match status" value="1"/>
</dbReference>
<dbReference type="GO" id="GO:0046872">
    <property type="term" value="F:metal ion binding"/>
    <property type="evidence" value="ECO:0007669"/>
    <property type="project" value="UniProtKB-KW"/>
</dbReference>
<comment type="similarity">
    <text evidence="1">Belongs to the mandelate racemase/muconate lactonizing enzyme family.</text>
</comment>
<evidence type="ECO:0000313" key="5">
    <source>
        <dbReference type="EMBL" id="NMM42645.1"/>
    </source>
</evidence>
<evidence type="ECO:0000256" key="1">
    <source>
        <dbReference type="ARBA" id="ARBA00008031"/>
    </source>
</evidence>
<dbReference type="InterPro" id="IPR036849">
    <property type="entry name" value="Enolase-like_C_sf"/>
</dbReference>
<proteinExistence type="inferred from homology"/>
<organism evidence="5 6">
    <name type="scientific">Pseudoalteromonas arctica</name>
    <dbReference type="NCBI Taxonomy" id="394751"/>
    <lineage>
        <taxon>Bacteria</taxon>
        <taxon>Pseudomonadati</taxon>
        <taxon>Pseudomonadota</taxon>
        <taxon>Gammaproteobacteria</taxon>
        <taxon>Alteromonadales</taxon>
        <taxon>Pseudoalteromonadaceae</taxon>
        <taxon>Pseudoalteromonas</taxon>
    </lineage>
</organism>